<keyword evidence="2" id="KW-0238">DNA-binding</keyword>
<dbReference type="InterPro" id="IPR019887">
    <property type="entry name" value="Tscrpt_reg_AsnC/Lrp_C"/>
</dbReference>
<dbReference type="Pfam" id="PF01037">
    <property type="entry name" value="AsnC_trans_reg"/>
    <property type="match status" value="1"/>
</dbReference>
<dbReference type="InterPro" id="IPR011008">
    <property type="entry name" value="Dimeric_a/b-barrel"/>
</dbReference>
<dbReference type="InterPro" id="IPR050684">
    <property type="entry name" value="HTH-Siroheme_Decarb"/>
</dbReference>
<keyword evidence="3" id="KW-0804">Transcription</keyword>
<dbReference type="InterPro" id="IPR036388">
    <property type="entry name" value="WH-like_DNA-bd_sf"/>
</dbReference>
<dbReference type="EMBL" id="ABWK02000018">
    <property type="protein sequence ID" value="EEX68445.1"/>
    <property type="molecule type" value="Genomic_DNA"/>
</dbReference>
<dbReference type="Gene3D" id="1.10.10.10">
    <property type="entry name" value="Winged helix-like DNA-binding domain superfamily/Winged helix DNA-binding domain"/>
    <property type="match status" value="1"/>
</dbReference>
<keyword evidence="6" id="KW-1185">Reference proteome</keyword>
<dbReference type="Proteomes" id="UP000003671">
    <property type="component" value="Unassembled WGS sequence"/>
</dbReference>
<evidence type="ECO:0000256" key="2">
    <source>
        <dbReference type="ARBA" id="ARBA00023125"/>
    </source>
</evidence>
<evidence type="ECO:0000259" key="4">
    <source>
        <dbReference type="PROSITE" id="PS50956"/>
    </source>
</evidence>
<dbReference type="PROSITE" id="PS50956">
    <property type="entry name" value="HTH_ASNC_2"/>
    <property type="match status" value="1"/>
</dbReference>
<sequence>MFHTDSEQQGGFYMKELLELLEHDARRPVNELASMLHRSEYEVEQDIKKLEKDKIILSYNTLINWEKFGTDTVTAVIEINLTPQREVGFDAIAERIYRFDEVRTVYLMSGSFDLLVIIEGKSLKDVANFVATRLATIEGVTQTRSHFMLKPYKKDGVIINDEERDRRLVVTP</sequence>
<dbReference type="SMART" id="SM00344">
    <property type="entry name" value="HTH_ASNC"/>
    <property type="match status" value="1"/>
</dbReference>
<dbReference type="HOGENOM" id="CLU_091233_1_0_9"/>
<dbReference type="Gene3D" id="3.30.70.920">
    <property type="match status" value="1"/>
</dbReference>
<evidence type="ECO:0000313" key="5">
    <source>
        <dbReference type="EMBL" id="EEX68445.1"/>
    </source>
</evidence>
<comment type="caution">
    <text evidence="5">The sequence shown here is derived from an EMBL/GenBank/DDBJ whole genome shotgun (WGS) entry which is preliminary data.</text>
</comment>
<dbReference type="SUPFAM" id="SSF46785">
    <property type="entry name" value="Winged helix' DNA-binding domain"/>
    <property type="match status" value="1"/>
</dbReference>
<evidence type="ECO:0000256" key="1">
    <source>
        <dbReference type="ARBA" id="ARBA00023015"/>
    </source>
</evidence>
<feature type="domain" description="HTH asnC-type" evidence="4">
    <location>
        <begin position="15"/>
        <end position="71"/>
    </location>
</feature>
<dbReference type="eggNOG" id="COG1522">
    <property type="taxonomic scope" value="Bacteria"/>
</dbReference>
<dbReference type="AlphaFoldDB" id="C9KNU9"/>
<reference evidence="5" key="1">
    <citation type="submission" date="2009-09" db="EMBL/GenBank/DDBJ databases">
        <authorList>
            <person name="Weinstock G."/>
            <person name="Sodergren E."/>
            <person name="Clifton S."/>
            <person name="Fulton L."/>
            <person name="Fulton B."/>
            <person name="Courtney L."/>
            <person name="Fronick C."/>
            <person name="Harrison M."/>
            <person name="Strong C."/>
            <person name="Farmer C."/>
            <person name="Delahaunty K."/>
            <person name="Markovic C."/>
            <person name="Hall O."/>
            <person name="Minx P."/>
            <person name="Tomlinson C."/>
            <person name="Mitreva M."/>
            <person name="Nelson J."/>
            <person name="Hou S."/>
            <person name="Wollam A."/>
            <person name="Pepin K.H."/>
            <person name="Johnson M."/>
            <person name="Bhonagiri V."/>
            <person name="Nash W.E."/>
            <person name="Warren W."/>
            <person name="Chinwalla A."/>
            <person name="Mardis E.R."/>
            <person name="Wilson R.K."/>
        </authorList>
    </citation>
    <scope>NUCLEOTIDE SEQUENCE [LARGE SCALE GENOMIC DNA]</scope>
    <source>
        <strain evidence="5">DSM 20544</strain>
    </source>
</reference>
<dbReference type="GO" id="GO:0043565">
    <property type="term" value="F:sequence-specific DNA binding"/>
    <property type="evidence" value="ECO:0007669"/>
    <property type="project" value="InterPro"/>
</dbReference>
<evidence type="ECO:0000256" key="3">
    <source>
        <dbReference type="ARBA" id="ARBA00023163"/>
    </source>
</evidence>
<proteinExistence type="predicted"/>
<dbReference type="InterPro" id="IPR036390">
    <property type="entry name" value="WH_DNA-bd_sf"/>
</dbReference>
<protein>
    <submittedName>
        <fullName evidence="5">Transcriptional regulator, AsnC family</fullName>
    </submittedName>
</protein>
<accession>C9KNU9</accession>
<dbReference type="PANTHER" id="PTHR43413:SF7">
    <property type="entry name" value="HTH-TYPE TRANSCRIPTIONAL REGULATOR PTR2"/>
    <property type="match status" value="1"/>
</dbReference>
<gene>
    <name evidence="5" type="ORF">MITSMUL_04902</name>
</gene>
<dbReference type="PANTHER" id="PTHR43413">
    <property type="entry name" value="TRANSCRIPTIONAL REGULATOR, ASNC FAMILY"/>
    <property type="match status" value="1"/>
</dbReference>
<dbReference type="STRING" id="500635.MITSMUL_04902"/>
<dbReference type="SUPFAM" id="SSF54909">
    <property type="entry name" value="Dimeric alpha+beta barrel"/>
    <property type="match status" value="1"/>
</dbReference>
<dbReference type="InterPro" id="IPR019888">
    <property type="entry name" value="Tscrpt_reg_AsnC-like"/>
</dbReference>
<evidence type="ECO:0000313" key="6">
    <source>
        <dbReference type="Proteomes" id="UP000003671"/>
    </source>
</evidence>
<organism evidence="5 6">
    <name type="scientific">Mitsuokella multacida DSM 20544</name>
    <dbReference type="NCBI Taxonomy" id="500635"/>
    <lineage>
        <taxon>Bacteria</taxon>
        <taxon>Bacillati</taxon>
        <taxon>Bacillota</taxon>
        <taxon>Negativicutes</taxon>
        <taxon>Selenomonadales</taxon>
        <taxon>Selenomonadaceae</taxon>
        <taxon>Mitsuokella</taxon>
    </lineage>
</organism>
<dbReference type="InterPro" id="IPR000485">
    <property type="entry name" value="AsnC-type_HTH_dom"/>
</dbReference>
<name>C9KNU9_9FIRM</name>
<dbReference type="PATRIC" id="fig|500635.8.peg.1586"/>
<keyword evidence="1" id="KW-0805">Transcription regulation</keyword>